<sequence length="51" mass="6092">MPLVNEVRSVHENRFDNTKIPRPSGWCHWFVMGIMAERTRPPSNLIRPVRY</sequence>
<dbReference type="Proteomes" id="UP000272908">
    <property type="component" value="Unassembled WGS sequence"/>
</dbReference>
<gene>
    <name evidence="1" type="ORF">ROE7235_03881</name>
</gene>
<evidence type="ECO:0000313" key="1">
    <source>
        <dbReference type="EMBL" id="SUZ34099.1"/>
    </source>
</evidence>
<protein>
    <submittedName>
        <fullName evidence="1">Uncharacterized protein</fullName>
    </submittedName>
</protein>
<proteinExistence type="predicted"/>
<accession>A0A3B0MWF4</accession>
<keyword evidence="2" id="KW-1185">Reference proteome</keyword>
<dbReference type="EMBL" id="UIHC01000139">
    <property type="protein sequence ID" value="SUZ34099.1"/>
    <property type="molecule type" value="Genomic_DNA"/>
</dbReference>
<reference evidence="2" key="1">
    <citation type="submission" date="2018-08" db="EMBL/GenBank/DDBJ databases">
        <authorList>
            <person name="Rodrigo-Torres L."/>
            <person name="Arahal R. D."/>
            <person name="Lucena T."/>
        </authorList>
    </citation>
    <scope>NUCLEOTIDE SEQUENCE [LARGE SCALE GENOMIC DNA]</scope>
    <source>
        <strain evidence="2">CECT 7235</strain>
    </source>
</reference>
<dbReference type="AlphaFoldDB" id="A0A3B0MWF4"/>
<name>A0A3B0MWF4_9RHOB</name>
<organism evidence="1 2">
    <name type="scientific">Roseinatronobacter ekhonensis</name>
    <dbReference type="NCBI Taxonomy" id="254356"/>
    <lineage>
        <taxon>Bacteria</taxon>
        <taxon>Pseudomonadati</taxon>
        <taxon>Pseudomonadota</taxon>
        <taxon>Alphaproteobacteria</taxon>
        <taxon>Rhodobacterales</taxon>
        <taxon>Paracoccaceae</taxon>
        <taxon>Roseinatronobacter</taxon>
    </lineage>
</organism>
<evidence type="ECO:0000313" key="2">
    <source>
        <dbReference type="Proteomes" id="UP000272908"/>
    </source>
</evidence>